<evidence type="ECO:0000313" key="14">
    <source>
        <dbReference type="EMBL" id="KFA88921.1"/>
    </source>
</evidence>
<evidence type="ECO:0000256" key="8">
    <source>
        <dbReference type="HAMAP-Rule" id="MF_00347"/>
    </source>
</evidence>
<sequence length="724" mass="80400">MPDSRPVEFNDPQLFINRELSWLAFNERVLDDARARELPLYERLKFFAIAASNLDEFFMVRVAGLKQQLASGVAEPAADGLLPAEQLSAISERVHALVDAASRLWAEELHPGLLAAGVSLLTRDKLTAEQKVAARTYFTTFVFPALTPLAVDPGHPFPHLRNKSLNVAVLLRREGPKRRRNIQGTSLAVVQVPSVLRRLVPMPGEKGLAFLLLGEVIALCAAELFPGYVVEHAAAFRVTRNWDLNVDEEESEDLLSTLQEELRRRDRGAAVRLELDVSASPQMESLLMAALKLGPMDVYRQQFPLQPSDLMALTELDARPELRVESFTPTVPPVLRDVESILDVIAGRDILLHHPYESFDPVVRFLEEAAEDPDVLAIKQTLYRTSGDSPIARALSRAVENGKQVAVLVEIKARLDEANNIAWARKMEESGVHVVYGLIGLKTHAKVALVVRREGNGIRRYVHLGTGNYNPHTARLYTDLSLFTSREEIADDVSALFNMLTGYAVAPQWKRLAVAPMGLQEKVLALIHREAEKARRGEPARIVAKMNSLVDSTVIRALYAASQAGVEIELLVRGICCLRPGVPGVSERIRVTSVVDRFLEHSRVFAFGAGSNPEVWMSSADWMPRNFLRRIETMFPVEDPAIRQRLLDEVLGVALRDNVKARRLQVDGTYVPVGRDGTAVRSQGLLMELARRNNQPDTKPLHALRHATAPDAPVPSRQVPQTGS</sequence>
<dbReference type="InterPro" id="IPR041108">
    <property type="entry name" value="PP_kinase_C_1"/>
</dbReference>
<feature type="binding site" evidence="8">
    <location>
        <position position="601"/>
    </location>
    <ligand>
        <name>ATP</name>
        <dbReference type="ChEBI" id="CHEBI:30616"/>
    </ligand>
</feature>
<name>A0A084SKD6_9BACT</name>
<dbReference type="FunFam" id="3.30.870.10:FF:000001">
    <property type="entry name" value="Polyphosphate kinase"/>
    <property type="match status" value="1"/>
</dbReference>
<dbReference type="Pfam" id="PF02503">
    <property type="entry name" value="PP_kinase"/>
    <property type="match status" value="1"/>
</dbReference>
<comment type="similarity">
    <text evidence="8 9">Belongs to the polyphosphate kinase 1 (PPK1) family.</text>
</comment>
<proteinExistence type="inferred from homology"/>
<dbReference type="SUPFAM" id="SSF143724">
    <property type="entry name" value="PHP14-like"/>
    <property type="match status" value="1"/>
</dbReference>
<dbReference type="GO" id="GO:0009358">
    <property type="term" value="C:polyphosphate kinase complex"/>
    <property type="evidence" value="ECO:0007669"/>
    <property type="project" value="InterPro"/>
</dbReference>
<feature type="binding site" evidence="8">
    <location>
        <position position="53"/>
    </location>
    <ligand>
        <name>ATP</name>
        <dbReference type="ChEBI" id="CHEBI:30616"/>
    </ligand>
</feature>
<dbReference type="InterPro" id="IPR024953">
    <property type="entry name" value="PP_kinase_middle"/>
</dbReference>
<dbReference type="PANTHER" id="PTHR30218:SF0">
    <property type="entry name" value="POLYPHOSPHATE KINASE"/>
    <property type="match status" value="1"/>
</dbReference>
<dbReference type="GO" id="GO:0008976">
    <property type="term" value="F:polyphosphate kinase activity"/>
    <property type="evidence" value="ECO:0007669"/>
    <property type="project" value="UniProtKB-UniRule"/>
</dbReference>
<dbReference type="InterPro" id="IPR036832">
    <property type="entry name" value="PPK_N_dom_sf"/>
</dbReference>
<evidence type="ECO:0000259" key="11">
    <source>
        <dbReference type="Pfam" id="PF13089"/>
    </source>
</evidence>
<comment type="caution">
    <text evidence="14">The sequence shown here is derived from an EMBL/GenBank/DDBJ whole genome shotgun (WGS) entry which is preliminary data.</text>
</comment>
<dbReference type="PANTHER" id="PTHR30218">
    <property type="entry name" value="POLYPHOSPHATE KINASE"/>
    <property type="match status" value="1"/>
</dbReference>
<reference evidence="14 15" key="1">
    <citation type="submission" date="2014-07" db="EMBL/GenBank/DDBJ databases">
        <title>Draft Genome Sequence of Gephyronic Acid Producer, Cystobacter violaceus Strain Cb vi76.</title>
        <authorList>
            <person name="Stevens D.C."/>
            <person name="Young J."/>
            <person name="Carmichael R."/>
            <person name="Tan J."/>
            <person name="Taylor R.E."/>
        </authorList>
    </citation>
    <scope>NUCLEOTIDE SEQUENCE [LARGE SCALE GENOMIC DNA]</scope>
    <source>
        <strain evidence="14 15">Cb vi76</strain>
    </source>
</reference>
<dbReference type="Pfam" id="PF17941">
    <property type="entry name" value="PP_kinase_C_1"/>
    <property type="match status" value="1"/>
</dbReference>
<evidence type="ECO:0000259" key="12">
    <source>
        <dbReference type="Pfam" id="PF13090"/>
    </source>
</evidence>
<accession>A0A084SKD6</accession>
<dbReference type="GO" id="GO:0005524">
    <property type="term" value="F:ATP binding"/>
    <property type="evidence" value="ECO:0007669"/>
    <property type="project" value="UniProtKB-KW"/>
</dbReference>
<keyword evidence="5 8" id="KW-0418">Kinase</keyword>
<feature type="binding site" evidence="8">
    <location>
        <position position="384"/>
    </location>
    <ligand>
        <name>Mg(2+)</name>
        <dbReference type="ChEBI" id="CHEBI:18420"/>
    </ligand>
</feature>
<evidence type="ECO:0000256" key="4">
    <source>
        <dbReference type="ARBA" id="ARBA00022741"/>
    </source>
</evidence>
<feature type="binding site" evidence="8">
    <location>
        <position position="414"/>
    </location>
    <ligand>
        <name>Mg(2+)</name>
        <dbReference type="ChEBI" id="CHEBI:18420"/>
    </ligand>
</feature>
<dbReference type="NCBIfam" id="NF003921">
    <property type="entry name" value="PRK05443.2-2"/>
    <property type="match status" value="1"/>
</dbReference>
<dbReference type="InterPro" id="IPR036830">
    <property type="entry name" value="PP_kinase_middle_dom_sf"/>
</dbReference>
<dbReference type="EMBL" id="JPMI01000272">
    <property type="protein sequence ID" value="KFA88921.1"/>
    <property type="molecule type" value="Genomic_DNA"/>
</dbReference>
<dbReference type="Gene3D" id="3.30.870.10">
    <property type="entry name" value="Endonuclease Chain A"/>
    <property type="match status" value="2"/>
</dbReference>
<feature type="domain" description="Polyphosphate kinase middle" evidence="10">
    <location>
        <begin position="129"/>
        <end position="313"/>
    </location>
</feature>
<dbReference type="AlphaFoldDB" id="A0A084SKD6"/>
<dbReference type="Proteomes" id="UP000028547">
    <property type="component" value="Unassembled WGS sequence"/>
</dbReference>
<keyword evidence="1 8" id="KW-0597">Phosphoprotein</keyword>
<dbReference type="GO" id="GO:0006799">
    <property type="term" value="P:polyphosphate biosynthetic process"/>
    <property type="evidence" value="ECO:0007669"/>
    <property type="project" value="UniProtKB-UniRule"/>
</dbReference>
<comment type="cofactor">
    <cofactor evidence="8">
        <name>Mg(2+)</name>
        <dbReference type="ChEBI" id="CHEBI:18420"/>
    </cofactor>
</comment>
<evidence type="ECO:0000259" key="10">
    <source>
        <dbReference type="Pfam" id="PF02503"/>
    </source>
</evidence>
<dbReference type="NCBIfam" id="NF003917">
    <property type="entry name" value="PRK05443.1-1"/>
    <property type="match status" value="1"/>
</dbReference>
<dbReference type="InterPro" id="IPR025198">
    <property type="entry name" value="PPK_N_dom"/>
</dbReference>
<comment type="catalytic activity">
    <reaction evidence="8 9">
        <text>[phosphate](n) + ATP = [phosphate](n+1) + ADP</text>
        <dbReference type="Rhea" id="RHEA:19573"/>
        <dbReference type="Rhea" id="RHEA-COMP:9859"/>
        <dbReference type="Rhea" id="RHEA-COMP:14280"/>
        <dbReference type="ChEBI" id="CHEBI:16838"/>
        <dbReference type="ChEBI" id="CHEBI:30616"/>
        <dbReference type="ChEBI" id="CHEBI:456216"/>
        <dbReference type="EC" id="2.7.4.1"/>
    </reaction>
</comment>
<dbReference type="EC" id="2.7.4.1" evidence="8 9"/>
<organism evidence="14 15">
    <name type="scientific">Archangium violaceum Cb vi76</name>
    <dbReference type="NCBI Taxonomy" id="1406225"/>
    <lineage>
        <taxon>Bacteria</taxon>
        <taxon>Pseudomonadati</taxon>
        <taxon>Myxococcota</taxon>
        <taxon>Myxococcia</taxon>
        <taxon>Myxococcales</taxon>
        <taxon>Cystobacterineae</taxon>
        <taxon>Archangiaceae</taxon>
        <taxon>Archangium</taxon>
    </lineage>
</organism>
<evidence type="ECO:0000256" key="1">
    <source>
        <dbReference type="ARBA" id="ARBA00022553"/>
    </source>
</evidence>
<dbReference type="GO" id="GO:0046872">
    <property type="term" value="F:metal ion binding"/>
    <property type="evidence" value="ECO:0007669"/>
    <property type="project" value="UniProtKB-KW"/>
</dbReference>
<dbReference type="PIRSF" id="PIRSF015589">
    <property type="entry name" value="PP_kinase"/>
    <property type="match status" value="1"/>
</dbReference>
<feature type="binding site" evidence="8">
    <location>
        <position position="573"/>
    </location>
    <ligand>
        <name>ATP</name>
        <dbReference type="ChEBI" id="CHEBI:30616"/>
    </ligand>
</feature>
<evidence type="ECO:0000256" key="6">
    <source>
        <dbReference type="ARBA" id="ARBA00022840"/>
    </source>
</evidence>
<feature type="domain" description="Polyphosphate kinase C-terminal" evidence="12">
    <location>
        <begin position="512"/>
        <end position="683"/>
    </location>
</feature>
<keyword evidence="2 8" id="KW-0808">Transferase</keyword>
<dbReference type="CDD" id="cd09168">
    <property type="entry name" value="PLDc_PaPPK1_C2_like"/>
    <property type="match status" value="1"/>
</dbReference>
<dbReference type="SUPFAM" id="SSF56024">
    <property type="entry name" value="Phospholipase D/nuclease"/>
    <property type="match status" value="2"/>
</dbReference>
<evidence type="ECO:0000259" key="13">
    <source>
        <dbReference type="Pfam" id="PF17941"/>
    </source>
</evidence>
<dbReference type="Gene3D" id="3.30.1840.10">
    <property type="entry name" value="Polyphosphate kinase middle domain"/>
    <property type="match status" value="1"/>
</dbReference>
<keyword evidence="6 8" id="KW-0067">ATP-binding</keyword>
<evidence type="ECO:0000256" key="3">
    <source>
        <dbReference type="ARBA" id="ARBA00022723"/>
    </source>
</evidence>
<feature type="domain" description="Polyphosphate kinase C-terminal" evidence="13">
    <location>
        <begin position="341"/>
        <end position="504"/>
    </location>
</feature>
<dbReference type="SUPFAM" id="SSF140356">
    <property type="entry name" value="PPK N-terminal domain-like"/>
    <property type="match status" value="1"/>
</dbReference>
<dbReference type="InterPro" id="IPR025200">
    <property type="entry name" value="PPK_C_dom2"/>
</dbReference>
<keyword evidence="7 8" id="KW-0460">Magnesium</keyword>
<dbReference type="NCBIfam" id="TIGR03705">
    <property type="entry name" value="poly_P_kin"/>
    <property type="match status" value="1"/>
</dbReference>
<comment type="function">
    <text evidence="8 9">Catalyzes the reversible transfer of the terminal phosphate of ATP to form a long-chain polyphosphate (polyP).</text>
</comment>
<comment type="PTM">
    <text evidence="8 9">An intermediate of this reaction is the autophosphorylated ppk in which a phosphate is covalently linked to a histidine residue through a N-P bond.</text>
</comment>
<protein>
    <recommendedName>
        <fullName evidence="8 9">Polyphosphate kinase</fullName>
        <ecNumber evidence="8 9">2.7.4.1</ecNumber>
    </recommendedName>
    <alternativeName>
        <fullName evidence="8">ATP-polyphosphate phosphotransferase</fullName>
    </alternativeName>
    <alternativeName>
        <fullName evidence="8">Polyphosphoric acid kinase</fullName>
    </alternativeName>
</protein>
<dbReference type="InterPro" id="IPR003414">
    <property type="entry name" value="PP_kinase"/>
</dbReference>
<evidence type="ECO:0000256" key="2">
    <source>
        <dbReference type="ARBA" id="ARBA00022679"/>
    </source>
</evidence>
<feature type="domain" description="Polyphosphate kinase N-terminal" evidence="11">
    <location>
        <begin position="15"/>
        <end position="120"/>
    </location>
</feature>
<gene>
    <name evidence="8" type="primary">ppk</name>
    <name evidence="14" type="ORF">Q664_38085</name>
</gene>
<feature type="active site" description="Phosphohistidine intermediate" evidence="8">
    <location>
        <position position="444"/>
    </location>
</feature>
<evidence type="ECO:0000256" key="9">
    <source>
        <dbReference type="RuleBase" id="RU003800"/>
    </source>
</evidence>
<dbReference type="Gene3D" id="1.20.58.310">
    <property type="entry name" value="Polyphosphate kinase N-terminal domain"/>
    <property type="match status" value="1"/>
</dbReference>
<keyword evidence="3 8" id="KW-0479">Metal-binding</keyword>
<dbReference type="Pfam" id="PF13090">
    <property type="entry name" value="PP_kinase_C"/>
    <property type="match status" value="1"/>
</dbReference>
<keyword evidence="4 8" id="KW-0547">Nucleotide-binding</keyword>
<dbReference type="NCBIfam" id="NF003918">
    <property type="entry name" value="PRK05443.1-2"/>
    <property type="match status" value="1"/>
</dbReference>
<dbReference type="CDD" id="cd09165">
    <property type="entry name" value="PLDc_PaPPK1_C1_like"/>
    <property type="match status" value="1"/>
</dbReference>
<dbReference type="Pfam" id="PF13089">
    <property type="entry name" value="PP_kinase_N"/>
    <property type="match status" value="1"/>
</dbReference>
<dbReference type="HAMAP" id="MF_00347">
    <property type="entry name" value="Polyphosphate_kinase"/>
    <property type="match status" value="1"/>
</dbReference>
<evidence type="ECO:0000256" key="5">
    <source>
        <dbReference type="ARBA" id="ARBA00022777"/>
    </source>
</evidence>
<evidence type="ECO:0000313" key="15">
    <source>
        <dbReference type="Proteomes" id="UP000028547"/>
    </source>
</evidence>
<feature type="binding site" evidence="8">
    <location>
        <position position="477"/>
    </location>
    <ligand>
        <name>ATP</name>
        <dbReference type="ChEBI" id="CHEBI:30616"/>
    </ligand>
</feature>
<evidence type="ECO:0000256" key="7">
    <source>
        <dbReference type="ARBA" id="ARBA00022842"/>
    </source>
</evidence>